<dbReference type="InterPro" id="IPR022532">
    <property type="entry name" value="DUF3696"/>
</dbReference>
<evidence type="ECO:0000313" key="3">
    <source>
        <dbReference type="EMBL" id="CAD6491732.1"/>
    </source>
</evidence>
<organism evidence="3 4">
    <name type="scientific">Candidatus Argoarchaeum ethanivorans</name>
    <dbReference type="NCBI Taxonomy" id="2608793"/>
    <lineage>
        <taxon>Archaea</taxon>
        <taxon>Methanobacteriati</taxon>
        <taxon>Methanobacteriota</taxon>
        <taxon>Stenosarchaea group</taxon>
        <taxon>Methanomicrobia</taxon>
        <taxon>Methanosarcinales</taxon>
        <taxon>Methanosarcinales incertae sedis</taxon>
        <taxon>GOM Arc I cluster</taxon>
        <taxon>Candidatus Argoarchaeum</taxon>
    </lineage>
</organism>
<dbReference type="InterPro" id="IPR041685">
    <property type="entry name" value="AAA_GajA/Old/RecF-like"/>
</dbReference>
<evidence type="ECO:0000313" key="4">
    <source>
        <dbReference type="Proteomes" id="UP000639006"/>
    </source>
</evidence>
<dbReference type="PIRSF" id="PIRSF034888">
    <property type="entry name" value="P-loop_UCP034888"/>
    <property type="match status" value="1"/>
</dbReference>
<dbReference type="SUPFAM" id="SSF52540">
    <property type="entry name" value="P-loop containing nucleoside triphosphate hydrolases"/>
    <property type="match status" value="1"/>
</dbReference>
<protein>
    <submittedName>
        <fullName evidence="3">AAA ATPase domain protein</fullName>
    </submittedName>
</protein>
<dbReference type="InterPro" id="IPR014592">
    <property type="entry name" value="P-loop_UCP034888"/>
</dbReference>
<dbReference type="PANTHER" id="PTHR43581">
    <property type="entry name" value="ATP/GTP PHOSPHATASE"/>
    <property type="match status" value="1"/>
</dbReference>
<dbReference type="EMBL" id="CAJHIQ010000005">
    <property type="protein sequence ID" value="CAD6491732.1"/>
    <property type="molecule type" value="Genomic_DNA"/>
</dbReference>
<proteinExistence type="predicted"/>
<dbReference type="Proteomes" id="UP000639006">
    <property type="component" value="Unassembled WGS sequence"/>
</dbReference>
<evidence type="ECO:0000259" key="2">
    <source>
        <dbReference type="Pfam" id="PF13175"/>
    </source>
</evidence>
<dbReference type="InterPro" id="IPR027417">
    <property type="entry name" value="P-loop_NTPase"/>
</dbReference>
<dbReference type="PANTHER" id="PTHR43581:SF2">
    <property type="entry name" value="EXCINUCLEASE ATPASE SUBUNIT"/>
    <property type="match status" value="1"/>
</dbReference>
<sequence>MVFNKIHIKNFKALRDTGELDVKPLTFLVGPNSSGKTSLIQAILALRQTVQSPDQRTPLILNDYVDLGSYKDVVFKHNEKNDIHINLEIPDVRCDIVFSVYTSGKNHGIIYLNSLDFSGKDVLMPQKEKKKFVTEDVNFSVRKRARGGRYFITIKDKDSKDEQPVELRKFYMISPEKEYKDPSKFEEYLWKHPNLWFAIAVLGTIIENIFDDVYHIGPLRNEPERTYLAAGASPSDVGKRGEETVDILLLERKLKEKVKLWLKNFDISLEFDLEELKGKSGGATSVYNIMLKDPNTKTKVNLIDVGFGASQILPIIVQGFNTPKNSLILIEQPEIHLHPKAQATMGDLLVDIAKSNERKLIIETHCDLLIRRVCKNILQKKIKHTDVVIYYFEPTDNGTEIKTITINENGQFENFPEGFFEEGFEEAMEIAELMVPEE</sequence>
<dbReference type="AlphaFoldDB" id="A0A811T7W2"/>
<name>A0A811T7W2_9EURY</name>
<gene>
    <name evidence="3" type="ORF">DIAAKJNI_00138</name>
</gene>
<feature type="domain" description="Endonuclease GajA/Old nuclease/RecF-like AAA" evidence="2">
    <location>
        <begin position="1"/>
        <end position="368"/>
    </location>
</feature>
<dbReference type="Gene3D" id="3.40.50.300">
    <property type="entry name" value="P-loop containing nucleotide triphosphate hydrolases"/>
    <property type="match status" value="1"/>
</dbReference>
<dbReference type="Pfam" id="PF12476">
    <property type="entry name" value="DUF3696"/>
    <property type="match status" value="1"/>
</dbReference>
<dbReference type="InterPro" id="IPR051396">
    <property type="entry name" value="Bact_Antivir_Def_Nuclease"/>
</dbReference>
<reference evidence="3" key="1">
    <citation type="submission" date="2020-10" db="EMBL/GenBank/DDBJ databases">
        <authorList>
            <person name="Hahn C.J."/>
            <person name="Laso-Perez R."/>
            <person name="Vulcano F."/>
            <person name="Vaziourakis K.-M."/>
            <person name="Stokke R."/>
            <person name="Steen I.H."/>
            <person name="Teske A."/>
            <person name="Boetius A."/>
            <person name="Liebeke M."/>
            <person name="Amann R."/>
            <person name="Knittel K."/>
        </authorList>
    </citation>
    <scope>NUCLEOTIDE SEQUENCE</scope>
    <source>
        <strain evidence="3">Gfbio:e3339647-f889-4370-9287-4fb5cb688e4c:AG392M11_GoMArc1</strain>
    </source>
</reference>
<dbReference type="Pfam" id="PF13175">
    <property type="entry name" value="AAA_15"/>
    <property type="match status" value="1"/>
</dbReference>
<feature type="domain" description="DUF3696" evidence="1">
    <location>
        <begin position="382"/>
        <end position="429"/>
    </location>
</feature>
<comment type="caution">
    <text evidence="3">The sequence shown here is derived from an EMBL/GenBank/DDBJ whole genome shotgun (WGS) entry which is preliminary data.</text>
</comment>
<evidence type="ECO:0000259" key="1">
    <source>
        <dbReference type="Pfam" id="PF12476"/>
    </source>
</evidence>
<accession>A0A811T7W2</accession>